<dbReference type="STRING" id="1498499.EP47_08455"/>
<dbReference type="GO" id="GO:0003676">
    <property type="term" value="F:nucleic acid binding"/>
    <property type="evidence" value="ECO:0007669"/>
    <property type="project" value="InterPro"/>
</dbReference>
<dbReference type="NCBIfam" id="NF033546">
    <property type="entry name" value="transpos_IS21"/>
    <property type="match status" value="1"/>
</dbReference>
<dbReference type="PROSITE" id="PS50994">
    <property type="entry name" value="INTEGRASE"/>
    <property type="match status" value="1"/>
</dbReference>
<dbReference type="EMBL" id="JNCF01000108">
    <property type="protein sequence ID" value="KGP62157.1"/>
    <property type="molecule type" value="Genomic_DNA"/>
</dbReference>
<dbReference type="Gene3D" id="3.30.420.10">
    <property type="entry name" value="Ribonuclease H-like superfamily/Ribonuclease H"/>
    <property type="match status" value="1"/>
</dbReference>
<feature type="compositionally biased region" description="Basic and acidic residues" evidence="2">
    <location>
        <begin position="456"/>
        <end position="471"/>
    </location>
</feature>
<dbReference type="GO" id="GO:0015074">
    <property type="term" value="P:DNA integration"/>
    <property type="evidence" value="ECO:0007669"/>
    <property type="project" value="InterPro"/>
</dbReference>
<evidence type="ECO:0000313" key="4">
    <source>
        <dbReference type="EMBL" id="KGP62157.1"/>
    </source>
</evidence>
<feature type="region of interest" description="Disordered" evidence="2">
    <location>
        <begin position="448"/>
        <end position="478"/>
    </location>
</feature>
<dbReference type="InterPro" id="IPR001584">
    <property type="entry name" value="Integrase_cat-core"/>
</dbReference>
<evidence type="ECO:0000256" key="2">
    <source>
        <dbReference type="SAM" id="MobiDB-lite"/>
    </source>
</evidence>
<reference evidence="4 5" key="1">
    <citation type="submission" date="2014-05" db="EMBL/GenBank/DDBJ databases">
        <authorList>
            <person name="Rizzardi K."/>
            <person name="Winiecka-Krusnell J."/>
            <person name="Ramliden M."/>
            <person name="Alm E."/>
            <person name="Andersson S."/>
            <person name="Byfors S."/>
        </authorList>
    </citation>
    <scope>NUCLEOTIDE SEQUENCE [LARGE SCALE GENOMIC DNA]</scope>
    <source>
        <strain evidence="4 5">LEGN</strain>
    </source>
</reference>
<dbReference type="Pfam" id="PF22483">
    <property type="entry name" value="Mu-transpos_C_2"/>
    <property type="match status" value="1"/>
</dbReference>
<dbReference type="OrthoDB" id="2065409at2"/>
<dbReference type="InterPro" id="IPR054353">
    <property type="entry name" value="IstA-like_C"/>
</dbReference>
<gene>
    <name evidence="4" type="ORF">EP47_08455</name>
</gene>
<comment type="similarity">
    <text evidence="1">Belongs to the transposase IS21/IS408/IS1162 family.</text>
</comment>
<comment type="caution">
    <text evidence="4">The sequence shown here is derived from an EMBL/GenBank/DDBJ whole genome shotgun (WGS) entry which is preliminary data.</text>
</comment>
<evidence type="ECO:0000259" key="3">
    <source>
        <dbReference type="PROSITE" id="PS50994"/>
    </source>
</evidence>
<evidence type="ECO:0000256" key="1">
    <source>
        <dbReference type="ARBA" id="ARBA00009277"/>
    </source>
</evidence>
<accession>A0A0A2SN32</accession>
<dbReference type="AlphaFoldDB" id="A0A0A2SN32"/>
<feature type="domain" description="Integrase catalytic" evidence="3">
    <location>
        <begin position="91"/>
        <end position="281"/>
    </location>
</feature>
<sequence length="478" mass="55313">MSHYIQRAQHARLSWPLPEELSDEALRALLFPKEQGSKEPKENKGLDLKKIHQELRRKGVTLLLLWYEYKAVYPQGYSYSRYCYLYQQYAKQLNPSMRIQHYAGEKMFVDYSGLTIPWIDKETGVIHHAEVFVAVLGASNYTYVEACTAQSIVEWIKAHCHALEFFNGVPRCIIPDNLKSGVTKAHRYDPDIHSTYQELANHYGCAIVPARTYHPKDKPKVEVGVQGIQRWILAPLRDVTFFSIAEINQALEPLLKAYNERPFQELEGSRYSQYEALDKPALNPLPNTRYSFAQWKTAKAGIDYHVTFEKHHYSIPYQYLKKTIELRVTHSTLECFYEGQRIAIHPRAYKPGHTTTHAHMPSNHQAYAQWTPERLKKWALTTGPYTQALIEELISLHKIPEQSFRSCLGILRLGERYGAQRLEDAAQRGLKLGAIRYKNIESILRNNLDKQPLPSSDHEAKAAQRPHHDNVRGSAYYH</sequence>
<dbReference type="Proteomes" id="UP000054422">
    <property type="component" value="Unassembled WGS sequence"/>
</dbReference>
<dbReference type="SUPFAM" id="SSF53098">
    <property type="entry name" value="Ribonuclease H-like"/>
    <property type="match status" value="1"/>
</dbReference>
<dbReference type="InterPro" id="IPR036397">
    <property type="entry name" value="RNaseH_sf"/>
</dbReference>
<keyword evidence="5" id="KW-1185">Reference proteome</keyword>
<name>A0A0A2SN32_9GAMM</name>
<proteinExistence type="inferred from homology"/>
<organism evidence="4 5">
    <name type="scientific">Legionella norrlandica</name>
    <dbReference type="NCBI Taxonomy" id="1498499"/>
    <lineage>
        <taxon>Bacteria</taxon>
        <taxon>Pseudomonadati</taxon>
        <taxon>Pseudomonadota</taxon>
        <taxon>Gammaproteobacteria</taxon>
        <taxon>Legionellales</taxon>
        <taxon>Legionellaceae</taxon>
        <taxon>Legionella</taxon>
    </lineage>
</organism>
<protein>
    <submittedName>
        <fullName evidence="4">Integrase</fullName>
    </submittedName>
</protein>
<dbReference type="PANTHER" id="PTHR35004:SF8">
    <property type="entry name" value="TRANSPOSASE RV3428C-RELATED"/>
    <property type="match status" value="1"/>
</dbReference>
<dbReference type="PANTHER" id="PTHR35004">
    <property type="entry name" value="TRANSPOSASE RV3428C-RELATED"/>
    <property type="match status" value="1"/>
</dbReference>
<evidence type="ECO:0000313" key="5">
    <source>
        <dbReference type="Proteomes" id="UP000054422"/>
    </source>
</evidence>
<dbReference type="InterPro" id="IPR012337">
    <property type="entry name" value="RNaseH-like_sf"/>
</dbReference>